<evidence type="ECO:0000313" key="1">
    <source>
        <dbReference type="EMBL" id="PZP00533.1"/>
    </source>
</evidence>
<dbReference type="InterPro" id="IPR021391">
    <property type="entry name" value="DUF3027"/>
</dbReference>
<protein>
    <submittedName>
        <fullName evidence="1">DUF3027 domain-containing protein</fullName>
    </submittedName>
</protein>
<reference evidence="1 2" key="1">
    <citation type="submission" date="2017-11" db="EMBL/GenBank/DDBJ databases">
        <title>Infants hospitalized years apart are colonized by the same room-sourced microbial strains.</title>
        <authorList>
            <person name="Brooks B."/>
            <person name="Olm M.R."/>
            <person name="Firek B.A."/>
            <person name="Baker R."/>
            <person name="Thomas B.C."/>
            <person name="Morowitz M.J."/>
            <person name="Banfield J.F."/>
        </authorList>
    </citation>
    <scope>NUCLEOTIDE SEQUENCE [LARGE SCALE GENOMIC DNA]</scope>
    <source>
        <strain evidence="1">S2_012_000_R3_87</strain>
    </source>
</reference>
<evidence type="ECO:0000313" key="2">
    <source>
        <dbReference type="Proteomes" id="UP000249451"/>
    </source>
</evidence>
<sequence>MVMASIVPQALGCAPLGGVQGIMGEMTKHKKQRDQLLFSAEAREIAREVITEAAEGEVGEHLGVKVPPRQGQDSGHVAIHRFASLTPGYKDWEWIAVLAAVPGSQEITVNEVALQAGAKAELAPEWVPYEDRVRPGDLGPGDTLPPREDDERLASWDELAKDRRAELENFPRNQKAPQALSAKGLADTLQRWRKGNFGPNSEFAEKAAMSCKTCAFYLPINNPDTQFGMCTNEYSADGRVVHATYGCGAHSETKEEFDSTGGREYGAFDDGI</sequence>
<dbReference type="OMA" id="PEWVPWS"/>
<dbReference type="Proteomes" id="UP000249451">
    <property type="component" value="Unassembled WGS sequence"/>
</dbReference>
<name>A0A2W5B3Y5_9CORY</name>
<proteinExistence type="predicted"/>
<comment type="caution">
    <text evidence="1">The sequence shown here is derived from an EMBL/GenBank/DDBJ whole genome shotgun (WGS) entry which is preliminary data.</text>
</comment>
<dbReference type="GeneID" id="60604337"/>
<dbReference type="RefSeq" id="WP_012360800.1">
    <property type="nucleotide sequence ID" value="NZ_CP065982.1"/>
</dbReference>
<gene>
    <name evidence="1" type="ORF">DI609_06160</name>
</gene>
<organism evidence="1 2">
    <name type="scientific">Corynebacterium urealyticum</name>
    <dbReference type="NCBI Taxonomy" id="43771"/>
    <lineage>
        <taxon>Bacteria</taxon>
        <taxon>Bacillati</taxon>
        <taxon>Actinomycetota</taxon>
        <taxon>Actinomycetes</taxon>
        <taxon>Mycobacteriales</taxon>
        <taxon>Corynebacteriaceae</taxon>
        <taxon>Corynebacterium</taxon>
    </lineage>
</organism>
<dbReference type="EMBL" id="QFNY01000124">
    <property type="protein sequence ID" value="PZP00533.1"/>
    <property type="molecule type" value="Genomic_DNA"/>
</dbReference>
<accession>A0A2W5B3Y5</accession>
<dbReference type="AlphaFoldDB" id="A0A2W5B3Y5"/>
<dbReference type="Pfam" id="PF11228">
    <property type="entry name" value="DUF3027"/>
    <property type="match status" value="1"/>
</dbReference>